<dbReference type="SUPFAM" id="SSF143243">
    <property type="entry name" value="Nqo5-like"/>
    <property type="match status" value="1"/>
</dbReference>
<dbReference type="InterPro" id="IPR001268">
    <property type="entry name" value="NADH_UbQ_OxRdtase_30kDa_su"/>
</dbReference>
<protein>
    <submittedName>
        <fullName evidence="3">Respiratory-chain NADH dehydrogenase, 30 Kd subunit</fullName>
    </submittedName>
</protein>
<dbReference type="EMBL" id="CACRTT010000032">
    <property type="protein sequence ID" value="VYU48326.1"/>
    <property type="molecule type" value="Genomic_DNA"/>
</dbReference>
<feature type="domain" description="NADH:ubiquinone oxidoreductase 30kDa subunit" evidence="2">
    <location>
        <begin position="22"/>
        <end position="97"/>
    </location>
</feature>
<dbReference type="OMA" id="FENEAHD"/>
<sequence>MRNVTLQSEFIPLTIEGLPALAAEKKAEGARFVQMLCVNTEEGIDLVYSFMKDGVLTNHEIKGVKKGTTVPSVTDQFLAAFVFENEAHDLFGVDIEGIAIDFGGNFYALAQKEPMTIISPEQKAAREKARKVAEAKAAKERAAKAAEASYVASHPEAKSKPTGDVIKPSGSDDLDARLAGVDPEKVARVKAAIAAKAKKEAAAKQAAADEKIANLDPEKAAKVKAALEAKAAREAAKTETEKEGE</sequence>
<dbReference type="InterPro" id="IPR037232">
    <property type="entry name" value="NADH_quin_OxRdtase_su_C/D-like"/>
</dbReference>
<accession>A0A6N3F8S5</accession>
<evidence type="ECO:0000313" key="3">
    <source>
        <dbReference type="EMBL" id="VYU48326.1"/>
    </source>
</evidence>
<evidence type="ECO:0000256" key="1">
    <source>
        <dbReference type="SAM" id="MobiDB-lite"/>
    </source>
</evidence>
<proteinExistence type="predicted"/>
<organism evidence="3">
    <name type="scientific">Eggerthella lenta</name>
    <name type="common">Eubacterium lentum</name>
    <dbReference type="NCBI Taxonomy" id="84112"/>
    <lineage>
        <taxon>Bacteria</taxon>
        <taxon>Bacillati</taxon>
        <taxon>Actinomycetota</taxon>
        <taxon>Coriobacteriia</taxon>
        <taxon>Eggerthellales</taxon>
        <taxon>Eggerthellaceae</taxon>
        <taxon>Eggerthella</taxon>
    </lineage>
</organism>
<evidence type="ECO:0000259" key="2">
    <source>
        <dbReference type="Pfam" id="PF00329"/>
    </source>
</evidence>
<name>A0A6N3F8S5_EGGLN</name>
<dbReference type="Gene3D" id="3.30.460.80">
    <property type="entry name" value="NADH:ubiquinone oxidoreductase, 30kDa subunit"/>
    <property type="match status" value="1"/>
</dbReference>
<reference evidence="3" key="1">
    <citation type="submission" date="2019-11" db="EMBL/GenBank/DDBJ databases">
        <authorList>
            <person name="Feng L."/>
        </authorList>
    </citation>
    <scope>NUCLEOTIDE SEQUENCE</scope>
    <source>
        <strain evidence="3">ElentaLFYP107</strain>
    </source>
</reference>
<feature type="region of interest" description="Disordered" evidence="1">
    <location>
        <begin position="146"/>
        <end position="171"/>
    </location>
</feature>
<dbReference type="Pfam" id="PF00329">
    <property type="entry name" value="Complex1_30kDa"/>
    <property type="match status" value="1"/>
</dbReference>
<dbReference type="RefSeq" id="WP_015760640.1">
    <property type="nucleotide sequence ID" value="NZ_AP025575.1"/>
</dbReference>
<dbReference type="AlphaFoldDB" id="A0A6N3F8S5"/>
<dbReference type="GO" id="GO:0008137">
    <property type="term" value="F:NADH dehydrogenase (ubiquinone) activity"/>
    <property type="evidence" value="ECO:0007669"/>
    <property type="project" value="InterPro"/>
</dbReference>
<gene>
    <name evidence="3" type="ORF">ELLFYP107_00619</name>
</gene>
<dbReference type="GeneID" id="69510959"/>